<feature type="coiled-coil region" evidence="1">
    <location>
        <begin position="113"/>
        <end position="171"/>
    </location>
</feature>
<feature type="region of interest" description="Disordered" evidence="2">
    <location>
        <begin position="173"/>
        <end position="232"/>
    </location>
</feature>
<gene>
    <name evidence="3" type="ORF">M9Y10_044639</name>
</gene>
<dbReference type="Proteomes" id="UP001470230">
    <property type="component" value="Unassembled WGS sequence"/>
</dbReference>
<feature type="compositionally biased region" description="Low complexity" evidence="2">
    <location>
        <begin position="173"/>
        <end position="184"/>
    </location>
</feature>
<evidence type="ECO:0000256" key="2">
    <source>
        <dbReference type="SAM" id="MobiDB-lite"/>
    </source>
</evidence>
<feature type="compositionally biased region" description="Polar residues" evidence="2">
    <location>
        <begin position="65"/>
        <end position="78"/>
    </location>
</feature>
<dbReference type="Gene3D" id="3.10.20.90">
    <property type="entry name" value="Phosphatidylinositol 3-kinase Catalytic Subunit, Chain A, domain 1"/>
    <property type="match status" value="1"/>
</dbReference>
<feature type="compositionally biased region" description="Low complexity" evidence="2">
    <location>
        <begin position="208"/>
        <end position="224"/>
    </location>
</feature>
<keyword evidence="1" id="KW-0175">Coiled coil</keyword>
<comment type="caution">
    <text evidence="3">The sequence shown here is derived from an EMBL/GenBank/DDBJ whole genome shotgun (WGS) entry which is preliminary data.</text>
</comment>
<organism evidence="3 4">
    <name type="scientific">Tritrichomonas musculus</name>
    <dbReference type="NCBI Taxonomy" id="1915356"/>
    <lineage>
        <taxon>Eukaryota</taxon>
        <taxon>Metamonada</taxon>
        <taxon>Parabasalia</taxon>
        <taxon>Tritrichomonadida</taxon>
        <taxon>Tritrichomonadidae</taxon>
        <taxon>Tritrichomonas</taxon>
    </lineage>
</organism>
<feature type="compositionally biased region" description="Acidic residues" evidence="2">
    <location>
        <begin position="94"/>
        <end position="106"/>
    </location>
</feature>
<proteinExistence type="predicted"/>
<reference evidence="3 4" key="1">
    <citation type="submission" date="2024-04" db="EMBL/GenBank/DDBJ databases">
        <title>Tritrichomonas musculus Genome.</title>
        <authorList>
            <person name="Alves-Ferreira E."/>
            <person name="Grigg M."/>
            <person name="Lorenzi H."/>
            <person name="Galac M."/>
        </authorList>
    </citation>
    <scope>NUCLEOTIDE SEQUENCE [LARGE SCALE GENOMIC DNA]</scope>
    <source>
        <strain evidence="3 4">EAF2021</strain>
    </source>
</reference>
<dbReference type="EMBL" id="JAPFFF010000009">
    <property type="protein sequence ID" value="KAK8882000.1"/>
    <property type="molecule type" value="Genomic_DNA"/>
</dbReference>
<keyword evidence="4" id="KW-1185">Reference proteome</keyword>
<evidence type="ECO:0000313" key="3">
    <source>
        <dbReference type="EMBL" id="KAK8882000.1"/>
    </source>
</evidence>
<evidence type="ECO:0000256" key="1">
    <source>
        <dbReference type="SAM" id="Coils"/>
    </source>
</evidence>
<evidence type="ECO:0000313" key="4">
    <source>
        <dbReference type="Proteomes" id="UP001470230"/>
    </source>
</evidence>
<name>A0ABR2JSX4_9EUKA</name>
<protein>
    <submittedName>
        <fullName evidence="3">Uncharacterized protein</fullName>
    </submittedName>
</protein>
<accession>A0ABR2JSX4</accession>
<feature type="region of interest" description="Disordered" evidence="2">
    <location>
        <begin position="65"/>
        <end position="106"/>
    </location>
</feature>
<sequence>MQENNPRPNNNIVQVHLVVHQKNEDIKIDFDFNKLEDNIDTVVSELIETLGMTESDKEMIKASIEQQINPPKPNSVTHTDPYFEPICENQPSDQSDDTSDDADISDPDYRSLIEQQKRDMDALLANHLNERRELAQRIQASMLHQQKQQQQQQQQQQLQQQQLQQQQLQQQPQQQQQQQQQPQPQAQPNSVQPNPPLVIPTGQQTQQTPSASPIPIAPSTNPPTLCDDLIDF</sequence>